<accession>A0A803PZE9</accession>
<feature type="region of interest" description="Disordered" evidence="1">
    <location>
        <begin position="1"/>
        <end position="25"/>
    </location>
</feature>
<dbReference type="EMBL" id="UZAU01000575">
    <property type="status" value="NOT_ANNOTATED_CDS"/>
    <property type="molecule type" value="Genomic_DNA"/>
</dbReference>
<keyword evidence="3" id="KW-1185">Reference proteome</keyword>
<reference evidence="2" key="1">
    <citation type="submission" date="2018-11" db="EMBL/GenBank/DDBJ databases">
        <authorList>
            <person name="Grassa J C."/>
        </authorList>
    </citation>
    <scope>NUCLEOTIDE SEQUENCE [LARGE SCALE GENOMIC DNA]</scope>
</reference>
<name>A0A803PZE9_CANSA</name>
<protein>
    <submittedName>
        <fullName evidence="2">Uncharacterized protein</fullName>
    </submittedName>
</protein>
<organism evidence="2 3">
    <name type="scientific">Cannabis sativa</name>
    <name type="common">Hemp</name>
    <name type="synonym">Marijuana</name>
    <dbReference type="NCBI Taxonomy" id="3483"/>
    <lineage>
        <taxon>Eukaryota</taxon>
        <taxon>Viridiplantae</taxon>
        <taxon>Streptophyta</taxon>
        <taxon>Embryophyta</taxon>
        <taxon>Tracheophyta</taxon>
        <taxon>Spermatophyta</taxon>
        <taxon>Magnoliopsida</taxon>
        <taxon>eudicotyledons</taxon>
        <taxon>Gunneridae</taxon>
        <taxon>Pentapetalae</taxon>
        <taxon>rosids</taxon>
        <taxon>fabids</taxon>
        <taxon>Rosales</taxon>
        <taxon>Cannabaceae</taxon>
        <taxon>Cannabis</taxon>
    </lineage>
</organism>
<feature type="compositionally biased region" description="Basic and acidic residues" evidence="1">
    <location>
        <begin position="103"/>
        <end position="135"/>
    </location>
</feature>
<evidence type="ECO:0000256" key="1">
    <source>
        <dbReference type="SAM" id="MobiDB-lite"/>
    </source>
</evidence>
<sequence length="193" mass="21002">MVFSSGTVKIVEEGTPPLDGGDPEVGQAEVLVANHGIESPNNKSKVEEAVPARKSLYPPEFGVTRAEGPLGGLEGALTAEEASPGGGLTLDMDDDAHSPLPTSRDKSKEADHDADKSSSKDDDMPSRLRADVSRLERELRRSNDELKLAFDGQQALRNEYDNLSSEVIYEIKLHNPRFHLSYMGSPFLERTLA</sequence>
<feature type="region of interest" description="Disordered" evidence="1">
    <location>
        <begin position="34"/>
        <end position="53"/>
    </location>
</feature>
<dbReference type="Gramene" id="evm.model.06.677">
    <property type="protein sequence ID" value="cds.evm.model.06.677"/>
    <property type="gene ID" value="evm.TU.06.677"/>
</dbReference>
<proteinExistence type="predicted"/>
<dbReference type="EnsemblPlants" id="evm.model.06.677">
    <property type="protein sequence ID" value="cds.evm.model.06.677"/>
    <property type="gene ID" value="evm.TU.06.677"/>
</dbReference>
<evidence type="ECO:0000313" key="2">
    <source>
        <dbReference type="EnsemblPlants" id="cds.evm.model.06.677"/>
    </source>
</evidence>
<reference evidence="2" key="2">
    <citation type="submission" date="2021-03" db="UniProtKB">
        <authorList>
            <consortium name="EnsemblPlants"/>
        </authorList>
    </citation>
    <scope>IDENTIFICATION</scope>
</reference>
<feature type="region of interest" description="Disordered" evidence="1">
    <location>
        <begin position="59"/>
        <end position="135"/>
    </location>
</feature>
<evidence type="ECO:0000313" key="3">
    <source>
        <dbReference type="Proteomes" id="UP000596661"/>
    </source>
</evidence>
<dbReference type="Proteomes" id="UP000596661">
    <property type="component" value="Chromosome 6"/>
</dbReference>
<dbReference type="AlphaFoldDB" id="A0A803PZE9"/>